<feature type="domain" description="Orn/DAP/Arg decarboxylase 2 N-terminal" evidence="8">
    <location>
        <begin position="20"/>
        <end position="255"/>
    </location>
</feature>
<name>A0ABT4LJG0_9PROT</name>
<evidence type="ECO:0000256" key="4">
    <source>
        <dbReference type="ARBA" id="ARBA00023239"/>
    </source>
</evidence>
<comment type="similarity">
    <text evidence="2">Belongs to the Orn/Lys/Arg decarboxylase class-II family.</text>
</comment>
<evidence type="ECO:0000256" key="5">
    <source>
        <dbReference type="ARBA" id="ARBA00034115"/>
    </source>
</evidence>
<dbReference type="InterPro" id="IPR029066">
    <property type="entry name" value="PLP-binding_barrel"/>
</dbReference>
<dbReference type="PRINTS" id="PR01182">
    <property type="entry name" value="ORNDCRBXLASE"/>
</dbReference>
<comment type="catalytic activity">
    <reaction evidence="7">
        <text>L-ornithine + H(+) = putrescine + CO2</text>
        <dbReference type="Rhea" id="RHEA:22964"/>
        <dbReference type="ChEBI" id="CHEBI:15378"/>
        <dbReference type="ChEBI" id="CHEBI:16526"/>
        <dbReference type="ChEBI" id="CHEBI:46911"/>
        <dbReference type="ChEBI" id="CHEBI:326268"/>
        <dbReference type="EC" id="4.1.1.17"/>
    </reaction>
</comment>
<dbReference type="InterPro" id="IPR022644">
    <property type="entry name" value="De-COase2_N"/>
</dbReference>
<gene>
    <name evidence="9" type="ORF">O4H49_10675</name>
</gene>
<evidence type="ECO:0000256" key="7">
    <source>
        <dbReference type="ARBA" id="ARBA00049127"/>
    </source>
</evidence>
<dbReference type="PANTHER" id="PTHR11482:SF6">
    <property type="entry name" value="ORNITHINE DECARBOXYLASE 1-RELATED"/>
    <property type="match status" value="1"/>
</dbReference>
<dbReference type="InterPro" id="IPR009006">
    <property type="entry name" value="Ala_racemase/Decarboxylase_C"/>
</dbReference>
<organism evidence="9 10">
    <name type="scientific">Kiloniella laminariae</name>
    <dbReference type="NCBI Taxonomy" id="454162"/>
    <lineage>
        <taxon>Bacteria</taxon>
        <taxon>Pseudomonadati</taxon>
        <taxon>Pseudomonadota</taxon>
        <taxon>Alphaproteobacteria</taxon>
        <taxon>Rhodospirillales</taxon>
        <taxon>Kiloniellaceae</taxon>
        <taxon>Kiloniella</taxon>
    </lineage>
</organism>
<comment type="caution">
    <text evidence="9">The sequence shown here is derived from an EMBL/GenBank/DDBJ whole genome shotgun (WGS) entry which is preliminary data.</text>
</comment>
<comment type="cofactor">
    <cofactor evidence="1">
        <name>pyridoxal 5'-phosphate</name>
        <dbReference type="ChEBI" id="CHEBI:597326"/>
    </cofactor>
</comment>
<keyword evidence="10" id="KW-1185">Reference proteome</keyword>
<dbReference type="SUPFAM" id="SSF51419">
    <property type="entry name" value="PLP-binding barrel"/>
    <property type="match status" value="1"/>
</dbReference>
<evidence type="ECO:0000256" key="2">
    <source>
        <dbReference type="ARBA" id="ARBA00008872"/>
    </source>
</evidence>
<reference evidence="9" key="1">
    <citation type="submission" date="2022-12" db="EMBL/GenBank/DDBJ databases">
        <title>Bacterial isolates from different developmental stages of Nematostella vectensis.</title>
        <authorList>
            <person name="Fraune S."/>
        </authorList>
    </citation>
    <scope>NUCLEOTIDE SEQUENCE</scope>
    <source>
        <strain evidence="9">G21630-S1</strain>
    </source>
</reference>
<dbReference type="PANTHER" id="PTHR11482">
    <property type="entry name" value="ARGININE/DIAMINOPIMELATE/ORNITHINE DECARBOXYLASE"/>
    <property type="match status" value="1"/>
</dbReference>
<evidence type="ECO:0000256" key="3">
    <source>
        <dbReference type="ARBA" id="ARBA00022898"/>
    </source>
</evidence>
<evidence type="ECO:0000259" key="8">
    <source>
        <dbReference type="Pfam" id="PF02784"/>
    </source>
</evidence>
<dbReference type="InterPro" id="IPR002433">
    <property type="entry name" value="Orn_de-COase"/>
</dbReference>
<dbReference type="CDD" id="cd00622">
    <property type="entry name" value="PLPDE_III_ODC"/>
    <property type="match status" value="1"/>
</dbReference>
<comment type="pathway">
    <text evidence="5">Amine and polyamine biosynthesis; putrescine biosynthesis via L-ornithine pathway; putrescine from L-ornithine: step 1/1.</text>
</comment>
<keyword evidence="4" id="KW-0456">Lyase</keyword>
<dbReference type="PRINTS" id="PR01179">
    <property type="entry name" value="ODADCRBXLASE"/>
</dbReference>
<dbReference type="SUPFAM" id="SSF50621">
    <property type="entry name" value="Alanine racemase C-terminal domain-like"/>
    <property type="match status" value="1"/>
</dbReference>
<dbReference type="InterPro" id="IPR000183">
    <property type="entry name" value="Orn/DAP/Arg_de-COase"/>
</dbReference>
<evidence type="ECO:0000313" key="9">
    <source>
        <dbReference type="EMBL" id="MCZ4281243.1"/>
    </source>
</evidence>
<evidence type="ECO:0000313" key="10">
    <source>
        <dbReference type="Proteomes" id="UP001069802"/>
    </source>
</evidence>
<evidence type="ECO:0000256" key="6">
    <source>
        <dbReference type="ARBA" id="ARBA00034138"/>
    </source>
</evidence>
<keyword evidence="3" id="KW-0663">Pyridoxal phosphate</keyword>
<dbReference type="Gene3D" id="2.40.37.10">
    <property type="entry name" value="Lyase, Ornithine Decarboxylase, Chain A, domain 1"/>
    <property type="match status" value="1"/>
</dbReference>
<protein>
    <recommendedName>
        <fullName evidence="6">ornithine decarboxylase</fullName>
        <ecNumber evidence="6">4.1.1.17</ecNumber>
    </recommendedName>
</protein>
<accession>A0ABT4LJG0</accession>
<dbReference type="EC" id="4.1.1.17" evidence="6"/>
<evidence type="ECO:0000256" key="1">
    <source>
        <dbReference type="ARBA" id="ARBA00001933"/>
    </source>
</evidence>
<sequence length="374" mass="40746">MSSFLAEQDFAIPHLVVDLDRVEENYRALDKALPQADIFYAVKANPHEQVIKRLASLGSCFDTASLNEIDLCLNLGISPDRVSFGNTIKKVRDITAAYKKGIRLYAFDSDEELGKLAEHAPGSDVFCRVLVNCDGAEWPLSKKFGCSTEMAYGLIVKAKEAGLNPVGFSFHVGSQQTNLDQWDSALSQVEKLFNDLARVGIKLTLVNMGGGFPAHYTTDIPDAQAYGQAITKAMDGHFGNNKLRMIVEPGRYIVGDAGVIEAEVVLVSRKEDKDKKRWVYLDIGLFSGLAECIGEAIRYPISVPGKEHSTETGPVVLAGPSCDSLDILYQNTAYMMPLDLKAGDKVLLHSTGAYTTTYSSVGFNGFPPLACVCI</sequence>
<dbReference type="Proteomes" id="UP001069802">
    <property type="component" value="Unassembled WGS sequence"/>
</dbReference>
<dbReference type="EMBL" id="JAPWGY010000003">
    <property type="protein sequence ID" value="MCZ4281243.1"/>
    <property type="molecule type" value="Genomic_DNA"/>
</dbReference>
<proteinExistence type="inferred from homology"/>
<dbReference type="PROSITE" id="PS00878">
    <property type="entry name" value="ODR_DC_2_1"/>
    <property type="match status" value="1"/>
</dbReference>
<dbReference type="Gene3D" id="3.20.20.10">
    <property type="entry name" value="Alanine racemase"/>
    <property type="match status" value="1"/>
</dbReference>
<dbReference type="InterPro" id="IPR022653">
    <property type="entry name" value="De-COase2_pyr-phos_BS"/>
</dbReference>
<dbReference type="Pfam" id="PF02784">
    <property type="entry name" value="Orn_Arg_deC_N"/>
    <property type="match status" value="1"/>
</dbReference>